<organism evidence="1 2">
    <name type="scientific">Chloracidobacterium thermophilum (strain B)</name>
    <dbReference type="NCBI Taxonomy" id="981222"/>
    <lineage>
        <taxon>Bacteria</taxon>
        <taxon>Pseudomonadati</taxon>
        <taxon>Acidobacteriota</taxon>
        <taxon>Terriglobia</taxon>
        <taxon>Terriglobales</taxon>
        <taxon>Acidobacteriaceae</taxon>
        <taxon>Chloracidobacterium</taxon>
    </lineage>
</organism>
<protein>
    <submittedName>
        <fullName evidence="1">Uncharacterized protein</fullName>
    </submittedName>
</protein>
<dbReference type="STRING" id="981222.Cabther_B0372"/>
<dbReference type="AlphaFoldDB" id="G2LL99"/>
<dbReference type="KEGG" id="ctm:Cabther_B0372"/>
<accession>G2LL99</accession>
<sequence length="51" mass="5708">MVCGKAKRRDIYRSDVMAGWRICQVSIMPELPEAAEVALDASQIKFQLKPG</sequence>
<gene>
    <name evidence="1" type="ordered locus">Cabther_B0372</name>
</gene>
<keyword evidence="2" id="KW-1185">Reference proteome</keyword>
<dbReference type="EMBL" id="CP002515">
    <property type="protein sequence ID" value="AEP13374.1"/>
    <property type="molecule type" value="Genomic_DNA"/>
</dbReference>
<proteinExistence type="predicted"/>
<name>G2LL99_CHLTF</name>
<evidence type="ECO:0000313" key="2">
    <source>
        <dbReference type="Proteomes" id="UP000006791"/>
    </source>
</evidence>
<dbReference type="HOGENOM" id="CLU_3097072_0_0_0"/>
<reference evidence="1 2" key="1">
    <citation type="journal article" date="2012" name="Environ. Microbiol.">
        <title>Complete genome of Candidatus Chloracidobacterium thermophilum, a chlorophyll-based photoheterotroph belonging to the phylum Acidobacteria.</title>
        <authorList>
            <person name="Garcia Costas A.M."/>
            <person name="Liu Z."/>
            <person name="Tomsho L.P."/>
            <person name="Schuster S.C."/>
            <person name="Ward D.M."/>
            <person name="Bryant D.A."/>
        </authorList>
    </citation>
    <scope>NUCLEOTIDE SEQUENCE [LARGE SCALE GENOMIC DNA]</scope>
    <source>
        <strain evidence="1 2">B</strain>
    </source>
</reference>
<dbReference type="Proteomes" id="UP000006791">
    <property type="component" value="Chromosome 2"/>
</dbReference>
<evidence type="ECO:0000313" key="1">
    <source>
        <dbReference type="EMBL" id="AEP13374.1"/>
    </source>
</evidence>